<dbReference type="EMBL" id="CP036274">
    <property type="protein sequence ID" value="QDU25262.1"/>
    <property type="molecule type" value="Genomic_DNA"/>
</dbReference>
<organism evidence="1 2">
    <name type="scientific">Anatilimnocola aggregata</name>
    <dbReference type="NCBI Taxonomy" id="2528021"/>
    <lineage>
        <taxon>Bacteria</taxon>
        <taxon>Pseudomonadati</taxon>
        <taxon>Planctomycetota</taxon>
        <taxon>Planctomycetia</taxon>
        <taxon>Pirellulales</taxon>
        <taxon>Pirellulaceae</taxon>
        <taxon>Anatilimnocola</taxon>
    </lineage>
</organism>
<dbReference type="OrthoDB" id="287244at2"/>
<dbReference type="RefSeq" id="WP_145083924.1">
    <property type="nucleotide sequence ID" value="NZ_CP036274.1"/>
</dbReference>
<keyword evidence="2" id="KW-1185">Reference proteome</keyword>
<name>A0A517Y560_9BACT</name>
<evidence type="ECO:0000313" key="2">
    <source>
        <dbReference type="Proteomes" id="UP000315017"/>
    </source>
</evidence>
<gene>
    <name evidence="1" type="ORF">ETAA8_03260</name>
</gene>
<accession>A0A517Y560</accession>
<protein>
    <submittedName>
        <fullName evidence="1">Uncharacterized protein</fullName>
    </submittedName>
</protein>
<proteinExistence type="predicted"/>
<dbReference type="AlphaFoldDB" id="A0A517Y560"/>
<sequence length="73" mass="8014">MNSQAIRDLIKRQPFVPFDMTLSSGEVVHVPHPEFVILSKNGMVVGYPDSDRISIVAYLHIASVQTAYPATSA</sequence>
<evidence type="ECO:0000313" key="1">
    <source>
        <dbReference type="EMBL" id="QDU25262.1"/>
    </source>
</evidence>
<reference evidence="1 2" key="1">
    <citation type="submission" date="2019-02" db="EMBL/GenBank/DDBJ databases">
        <title>Deep-cultivation of Planctomycetes and their phenomic and genomic characterization uncovers novel biology.</title>
        <authorList>
            <person name="Wiegand S."/>
            <person name="Jogler M."/>
            <person name="Boedeker C."/>
            <person name="Pinto D."/>
            <person name="Vollmers J."/>
            <person name="Rivas-Marin E."/>
            <person name="Kohn T."/>
            <person name="Peeters S.H."/>
            <person name="Heuer A."/>
            <person name="Rast P."/>
            <person name="Oberbeckmann S."/>
            <person name="Bunk B."/>
            <person name="Jeske O."/>
            <person name="Meyerdierks A."/>
            <person name="Storesund J.E."/>
            <person name="Kallscheuer N."/>
            <person name="Luecker S."/>
            <person name="Lage O.M."/>
            <person name="Pohl T."/>
            <person name="Merkel B.J."/>
            <person name="Hornburger P."/>
            <person name="Mueller R.-W."/>
            <person name="Bruemmer F."/>
            <person name="Labrenz M."/>
            <person name="Spormann A.M."/>
            <person name="Op den Camp H."/>
            <person name="Overmann J."/>
            <person name="Amann R."/>
            <person name="Jetten M.S.M."/>
            <person name="Mascher T."/>
            <person name="Medema M.H."/>
            <person name="Devos D.P."/>
            <person name="Kaster A.-K."/>
            <person name="Ovreas L."/>
            <person name="Rohde M."/>
            <person name="Galperin M.Y."/>
            <person name="Jogler C."/>
        </authorList>
    </citation>
    <scope>NUCLEOTIDE SEQUENCE [LARGE SCALE GENOMIC DNA]</scope>
    <source>
        <strain evidence="1 2">ETA_A8</strain>
    </source>
</reference>
<dbReference type="KEGG" id="aagg:ETAA8_03260"/>
<dbReference type="Proteomes" id="UP000315017">
    <property type="component" value="Chromosome"/>
</dbReference>